<comment type="pathway">
    <text evidence="2 15">Cofactor biosynthesis; FAD biosynthesis; FAD from FMN: step 1/1.</text>
</comment>
<keyword evidence="4 15" id="KW-0285">Flavoprotein</keyword>
<dbReference type="GO" id="GO:0009231">
    <property type="term" value="P:riboflavin biosynthetic process"/>
    <property type="evidence" value="ECO:0007669"/>
    <property type="project" value="InterPro"/>
</dbReference>
<dbReference type="Gene3D" id="3.40.50.620">
    <property type="entry name" value="HUPs"/>
    <property type="match status" value="1"/>
</dbReference>
<comment type="catalytic activity">
    <reaction evidence="13 15">
        <text>riboflavin + ATP = FMN + ADP + H(+)</text>
        <dbReference type="Rhea" id="RHEA:14357"/>
        <dbReference type="ChEBI" id="CHEBI:15378"/>
        <dbReference type="ChEBI" id="CHEBI:30616"/>
        <dbReference type="ChEBI" id="CHEBI:57986"/>
        <dbReference type="ChEBI" id="CHEBI:58210"/>
        <dbReference type="ChEBI" id="CHEBI:456216"/>
        <dbReference type="EC" id="2.7.1.26"/>
    </reaction>
</comment>
<dbReference type="InterPro" id="IPR002606">
    <property type="entry name" value="Riboflavin_kinase_bac"/>
</dbReference>
<dbReference type="HOGENOM" id="CLU_048437_0_0_11"/>
<evidence type="ECO:0000256" key="6">
    <source>
        <dbReference type="ARBA" id="ARBA00022679"/>
    </source>
</evidence>
<feature type="domain" description="Riboflavin kinase" evidence="16">
    <location>
        <begin position="184"/>
        <end position="309"/>
    </location>
</feature>
<dbReference type="FunFam" id="3.40.50.620:FF:000021">
    <property type="entry name" value="Riboflavin biosynthesis protein"/>
    <property type="match status" value="1"/>
</dbReference>
<dbReference type="NCBIfam" id="TIGR00083">
    <property type="entry name" value="ribF"/>
    <property type="match status" value="1"/>
</dbReference>
<dbReference type="GO" id="GO:0009398">
    <property type="term" value="P:FMN biosynthetic process"/>
    <property type="evidence" value="ECO:0007669"/>
    <property type="project" value="UniProtKB-UniRule"/>
</dbReference>
<dbReference type="UniPathway" id="UPA00276">
    <property type="reaction ID" value="UER00406"/>
</dbReference>
<dbReference type="PANTHER" id="PTHR22749:SF6">
    <property type="entry name" value="RIBOFLAVIN KINASE"/>
    <property type="match status" value="1"/>
</dbReference>
<dbReference type="FunFam" id="2.40.30.30:FF:000003">
    <property type="entry name" value="Riboflavin biosynthesis protein"/>
    <property type="match status" value="1"/>
</dbReference>
<dbReference type="UniPathway" id="UPA00277">
    <property type="reaction ID" value="UER00407"/>
</dbReference>
<keyword evidence="5 15" id="KW-0288">FMN</keyword>
<evidence type="ECO:0000256" key="2">
    <source>
        <dbReference type="ARBA" id="ARBA00004726"/>
    </source>
</evidence>
<proteinExistence type="inferred from homology"/>
<dbReference type="OrthoDB" id="9803667at2"/>
<dbReference type="Gene3D" id="2.40.30.30">
    <property type="entry name" value="Riboflavin kinase-like"/>
    <property type="match status" value="1"/>
</dbReference>
<dbReference type="PIRSF" id="PIRSF004491">
    <property type="entry name" value="FAD_Synth"/>
    <property type="match status" value="1"/>
</dbReference>
<sequence>MLVVHDPADVPGGFGPSAVTIGKFDGVHAGHRAVIRRLLGIAADEGLSSAVVTFDRHPAALLAPAARPQSLVSNRQKIELLAELGVDATLMLPFDERLQRLSPEEFARTVLVDALRARVVLVGEDFRFGAQGAGDAATLTRLGEAHGFRTVVVGDVMPDGSRKVSSTWIRDLMDRGDVEAAAELLGRAPAVRGLVVHGEKRGRELGFPTANLSPEAEGLIPADGVYAGWLRDGDRTYPSAISVGTNPTFAGVRPRVVEAFVLDETLDLYDHEVEVVFVARIRGMVAYEGREPLIAQMTDDVVRTRAVLGS</sequence>
<dbReference type="RefSeq" id="WP_045528654.1">
    <property type="nucleotide sequence ID" value="NZ_CP011043.1"/>
</dbReference>
<evidence type="ECO:0000256" key="15">
    <source>
        <dbReference type="PIRNR" id="PIRNR004491"/>
    </source>
</evidence>
<dbReference type="EMBL" id="CP011043">
    <property type="protein sequence ID" value="AJW79413.1"/>
    <property type="molecule type" value="Genomic_DNA"/>
</dbReference>
<organism evidence="17 18">
    <name type="scientific">Clavibacter michiganensis subsp. insidiosus</name>
    <dbReference type="NCBI Taxonomy" id="33014"/>
    <lineage>
        <taxon>Bacteria</taxon>
        <taxon>Bacillati</taxon>
        <taxon>Actinomycetota</taxon>
        <taxon>Actinomycetes</taxon>
        <taxon>Micrococcales</taxon>
        <taxon>Microbacteriaceae</taxon>
        <taxon>Clavibacter</taxon>
    </lineage>
</organism>
<evidence type="ECO:0000256" key="8">
    <source>
        <dbReference type="ARBA" id="ARBA00022741"/>
    </source>
</evidence>
<dbReference type="GO" id="GO:0006747">
    <property type="term" value="P:FAD biosynthetic process"/>
    <property type="evidence" value="ECO:0007669"/>
    <property type="project" value="UniProtKB-UniRule"/>
</dbReference>
<comment type="catalytic activity">
    <reaction evidence="14 15">
        <text>FMN + ATP + H(+) = FAD + diphosphate</text>
        <dbReference type="Rhea" id="RHEA:17237"/>
        <dbReference type="ChEBI" id="CHEBI:15378"/>
        <dbReference type="ChEBI" id="CHEBI:30616"/>
        <dbReference type="ChEBI" id="CHEBI:33019"/>
        <dbReference type="ChEBI" id="CHEBI:57692"/>
        <dbReference type="ChEBI" id="CHEBI:58210"/>
        <dbReference type="EC" id="2.7.7.2"/>
    </reaction>
</comment>
<comment type="function">
    <text evidence="1">Catalyzes the phosphorylation of riboflavin to FMN followed by the adenylation of FMN to FAD.</text>
</comment>
<dbReference type="Pfam" id="PF06574">
    <property type="entry name" value="FAD_syn"/>
    <property type="match status" value="1"/>
</dbReference>
<evidence type="ECO:0000256" key="4">
    <source>
        <dbReference type="ARBA" id="ARBA00022630"/>
    </source>
</evidence>
<evidence type="ECO:0000256" key="5">
    <source>
        <dbReference type="ARBA" id="ARBA00022643"/>
    </source>
</evidence>
<keyword evidence="9 15" id="KW-0418">Kinase</keyword>
<evidence type="ECO:0000256" key="9">
    <source>
        <dbReference type="ARBA" id="ARBA00022777"/>
    </source>
</evidence>
<dbReference type="GO" id="GO:0008531">
    <property type="term" value="F:riboflavin kinase activity"/>
    <property type="evidence" value="ECO:0007669"/>
    <property type="project" value="UniProtKB-UniRule"/>
</dbReference>
<gene>
    <name evidence="17" type="ORF">VO01_09955</name>
</gene>
<evidence type="ECO:0000256" key="14">
    <source>
        <dbReference type="ARBA" id="ARBA00049494"/>
    </source>
</evidence>
<keyword evidence="7 15" id="KW-0548">Nucleotidyltransferase</keyword>
<evidence type="ECO:0000259" key="16">
    <source>
        <dbReference type="SMART" id="SM00904"/>
    </source>
</evidence>
<dbReference type="InterPro" id="IPR023468">
    <property type="entry name" value="Riboflavin_kinase"/>
</dbReference>
<dbReference type="InterPro" id="IPR015864">
    <property type="entry name" value="FAD_synthase"/>
</dbReference>
<evidence type="ECO:0000313" key="18">
    <source>
        <dbReference type="Proteomes" id="UP000032604"/>
    </source>
</evidence>
<keyword evidence="8 15" id="KW-0547">Nucleotide-binding</keyword>
<dbReference type="PANTHER" id="PTHR22749">
    <property type="entry name" value="RIBOFLAVIN KINASE/FMN ADENYLYLTRANSFERASE"/>
    <property type="match status" value="1"/>
</dbReference>
<name>A0A0D5CIE2_9MICO</name>
<dbReference type="NCBIfam" id="NF004160">
    <property type="entry name" value="PRK05627.1-3"/>
    <property type="match status" value="1"/>
</dbReference>
<dbReference type="CDD" id="cd02064">
    <property type="entry name" value="FAD_synthetase_N"/>
    <property type="match status" value="1"/>
</dbReference>
<evidence type="ECO:0000256" key="7">
    <source>
        <dbReference type="ARBA" id="ARBA00022695"/>
    </source>
</evidence>
<evidence type="ECO:0000313" key="17">
    <source>
        <dbReference type="EMBL" id="AJW79413.1"/>
    </source>
</evidence>
<evidence type="ECO:0000256" key="10">
    <source>
        <dbReference type="ARBA" id="ARBA00022827"/>
    </source>
</evidence>
<dbReference type="EC" id="2.7.7.2" evidence="15"/>
<comment type="similarity">
    <text evidence="15">Belongs to the ribF family.</text>
</comment>
<reference evidence="17 18" key="1">
    <citation type="journal article" date="2015" name="Genome Announc.">
        <title>Complete Genome Sequence of Clavibacter michiganensis subsp. insidiosus R1-1 Using PacBio Single-Molecule Real-Time Technology.</title>
        <authorList>
            <person name="Lu Y."/>
            <person name="Samac D.A."/>
            <person name="Glazebrook J."/>
            <person name="Ishimaru C.A."/>
        </authorList>
    </citation>
    <scope>NUCLEOTIDE SEQUENCE [LARGE SCALE GENOMIC DNA]</scope>
    <source>
        <strain evidence="17 18">R1-1</strain>
    </source>
</reference>
<evidence type="ECO:0000256" key="3">
    <source>
        <dbReference type="ARBA" id="ARBA00005201"/>
    </source>
</evidence>
<dbReference type="InterPro" id="IPR023465">
    <property type="entry name" value="Riboflavin_kinase_dom_sf"/>
</dbReference>
<keyword evidence="10 15" id="KW-0274">FAD</keyword>
<keyword evidence="12" id="KW-0511">Multifunctional enzyme</keyword>
<dbReference type="Proteomes" id="UP000032604">
    <property type="component" value="Chromosome"/>
</dbReference>
<dbReference type="GO" id="GO:0005524">
    <property type="term" value="F:ATP binding"/>
    <property type="evidence" value="ECO:0007669"/>
    <property type="project" value="UniProtKB-UniRule"/>
</dbReference>
<dbReference type="EC" id="2.7.1.26" evidence="15"/>
<dbReference type="Pfam" id="PF01687">
    <property type="entry name" value="Flavokinase"/>
    <property type="match status" value="1"/>
</dbReference>
<dbReference type="KEGG" id="cmh:VO01_09955"/>
<keyword evidence="6 15" id="KW-0808">Transferase</keyword>
<evidence type="ECO:0000256" key="1">
    <source>
        <dbReference type="ARBA" id="ARBA00002121"/>
    </source>
</evidence>
<dbReference type="InterPro" id="IPR015865">
    <property type="entry name" value="Riboflavin_kinase_bac/euk"/>
</dbReference>
<protein>
    <recommendedName>
        <fullName evidence="15">Riboflavin biosynthesis protein</fullName>
    </recommendedName>
    <domain>
        <recommendedName>
            <fullName evidence="15">Riboflavin kinase</fullName>
            <ecNumber evidence="15">2.7.1.26</ecNumber>
        </recommendedName>
        <alternativeName>
            <fullName evidence="15">Flavokinase</fullName>
        </alternativeName>
    </domain>
    <domain>
        <recommendedName>
            <fullName evidence="15">FMN adenylyltransferase</fullName>
            <ecNumber evidence="15">2.7.7.2</ecNumber>
        </recommendedName>
        <alternativeName>
            <fullName evidence="15">FAD pyrophosphorylase</fullName>
        </alternativeName>
        <alternativeName>
            <fullName evidence="15">FAD synthase</fullName>
        </alternativeName>
    </domain>
</protein>
<dbReference type="InterPro" id="IPR014729">
    <property type="entry name" value="Rossmann-like_a/b/a_fold"/>
</dbReference>
<dbReference type="SUPFAM" id="SSF52374">
    <property type="entry name" value="Nucleotidylyl transferase"/>
    <property type="match status" value="1"/>
</dbReference>
<dbReference type="SMART" id="SM00904">
    <property type="entry name" value="Flavokinase"/>
    <property type="match status" value="1"/>
</dbReference>
<accession>A0A0D5CIE2</accession>
<evidence type="ECO:0000256" key="11">
    <source>
        <dbReference type="ARBA" id="ARBA00022840"/>
    </source>
</evidence>
<evidence type="ECO:0000256" key="13">
    <source>
        <dbReference type="ARBA" id="ARBA00047880"/>
    </source>
</evidence>
<dbReference type="PATRIC" id="fig|33014.5.peg.2060"/>
<dbReference type="GO" id="GO:0003919">
    <property type="term" value="F:FMN adenylyltransferase activity"/>
    <property type="evidence" value="ECO:0007669"/>
    <property type="project" value="UniProtKB-UniRule"/>
</dbReference>
<evidence type="ECO:0000256" key="12">
    <source>
        <dbReference type="ARBA" id="ARBA00023268"/>
    </source>
</evidence>
<keyword evidence="11 15" id="KW-0067">ATP-binding</keyword>
<dbReference type="AlphaFoldDB" id="A0A0D5CIE2"/>
<comment type="pathway">
    <text evidence="3 15">Cofactor biosynthesis; FMN biosynthesis; FMN from riboflavin (ATP route): step 1/1.</text>
</comment>
<dbReference type="SUPFAM" id="SSF82114">
    <property type="entry name" value="Riboflavin kinase-like"/>
    <property type="match status" value="1"/>
</dbReference>